<dbReference type="EMBL" id="JBDLBQ010000007">
    <property type="protein sequence ID" value="MFN2102853.1"/>
    <property type="molecule type" value="Genomic_DNA"/>
</dbReference>
<reference evidence="1 2" key="1">
    <citation type="journal article" date="2024" name="Anaerobe">
        <title>The identification of Finegoldia dalianensis sp. nov., isolated from the pus of a patient with skin abscess and genomic analysis of the strains belonging to Finegoldia genus.</title>
        <authorList>
            <person name="Li Y."/>
            <person name="Wang Y."/>
            <person name="Xiao D."/>
            <person name="Wang J."/>
            <person name="Jin D."/>
        </authorList>
    </citation>
    <scope>NUCLEOTIDE SEQUENCE [LARGE SCALE GENOMIC DNA]</scope>
    <source>
        <strain evidence="1 2">LY240594</strain>
    </source>
</reference>
<dbReference type="RefSeq" id="WP_412701998.1">
    <property type="nucleotide sequence ID" value="NZ_JBDLBQ010000007.1"/>
</dbReference>
<evidence type="ECO:0000313" key="1">
    <source>
        <dbReference type="EMBL" id="MFN2102853.1"/>
    </source>
</evidence>
<keyword evidence="2" id="KW-1185">Reference proteome</keyword>
<organism evidence="1 2">
    <name type="scientific">Finegoldia dalianensis</name>
    <dbReference type="NCBI Taxonomy" id="3145239"/>
    <lineage>
        <taxon>Bacteria</taxon>
        <taxon>Bacillati</taxon>
        <taxon>Bacillota</taxon>
        <taxon>Tissierellia</taxon>
        <taxon>Tissierellales</taxon>
        <taxon>Peptoniphilaceae</taxon>
        <taxon>Finegoldia</taxon>
    </lineage>
</organism>
<proteinExistence type="predicted"/>
<dbReference type="Proteomes" id="UP001634413">
    <property type="component" value="Unassembled WGS sequence"/>
</dbReference>
<gene>
    <name evidence="1" type="ORF">ABDJ34_08060</name>
</gene>
<protein>
    <submittedName>
        <fullName evidence="1">Uncharacterized protein</fullName>
    </submittedName>
</protein>
<accession>A0ABW9KDT9</accession>
<comment type="caution">
    <text evidence="1">The sequence shown here is derived from an EMBL/GenBank/DDBJ whole genome shotgun (WGS) entry which is preliminary data.</text>
</comment>
<evidence type="ECO:0000313" key="2">
    <source>
        <dbReference type="Proteomes" id="UP001634413"/>
    </source>
</evidence>
<sequence>MSQRINKTDIDIGYNAYDTLTGATVEILEKINTEYFNFWICKRLDKEEIIICDENNLKDFYIY</sequence>
<name>A0ABW9KDT9_9FIRM</name>